<proteinExistence type="predicted"/>
<reference evidence="2 3" key="1">
    <citation type="submission" date="2024-05" db="EMBL/GenBank/DDBJ databases">
        <title>Genome Sequence and Characterization of the New Strain Purple Sulfur Bacterium of Genus Thioalkalicoccus.</title>
        <authorList>
            <person name="Bryantseva I.A."/>
            <person name="Kyndt J.A."/>
            <person name="Imhoff J.F."/>
        </authorList>
    </citation>
    <scope>NUCLEOTIDE SEQUENCE [LARGE SCALE GENOMIC DNA]</scope>
    <source>
        <strain evidence="2 3">Um2</strain>
    </source>
</reference>
<accession>A0ABV4BLQ5</accession>
<dbReference type="Proteomes" id="UP001564408">
    <property type="component" value="Unassembled WGS sequence"/>
</dbReference>
<comment type="caution">
    <text evidence="2">The sequence shown here is derived from an EMBL/GenBank/DDBJ whole genome shotgun (WGS) entry which is preliminary data.</text>
</comment>
<evidence type="ECO:0000259" key="1">
    <source>
        <dbReference type="PROSITE" id="PS51340"/>
    </source>
</evidence>
<dbReference type="PANTHER" id="PTHR30212">
    <property type="entry name" value="PROTEIN YIIM"/>
    <property type="match status" value="1"/>
</dbReference>
<feature type="domain" description="MOSC" evidence="1">
    <location>
        <begin position="3"/>
        <end position="139"/>
    </location>
</feature>
<protein>
    <submittedName>
        <fullName evidence="2">MOSC domain-containing protein</fullName>
    </submittedName>
</protein>
<dbReference type="PROSITE" id="PS51340">
    <property type="entry name" value="MOSC"/>
    <property type="match status" value="1"/>
</dbReference>
<evidence type="ECO:0000313" key="2">
    <source>
        <dbReference type="EMBL" id="MEY6434187.1"/>
    </source>
</evidence>
<dbReference type="Gene3D" id="2.40.33.20">
    <property type="entry name" value="PK beta-barrel domain-like"/>
    <property type="match status" value="1"/>
</dbReference>
<sequence length="145" mass="15898">MPKNAVERAKVTINGVSGDKQRDLRHHGGPQRAVSLFSLELIEALKSEGHPIAPGTTGENLTISGLDWAVINVGDQLRVGEWVELEITGFASPCAKIAESFKHHSIKRISQKVHPGWSRLYTRVITEGVVQPGDMVIWQGDLTRA</sequence>
<dbReference type="Pfam" id="PF03473">
    <property type="entry name" value="MOSC"/>
    <property type="match status" value="1"/>
</dbReference>
<dbReference type="SUPFAM" id="SSF50800">
    <property type="entry name" value="PK beta-barrel domain-like"/>
    <property type="match status" value="1"/>
</dbReference>
<name>A0ABV4BLQ5_9GAMM</name>
<dbReference type="InterPro" id="IPR011037">
    <property type="entry name" value="Pyrv_Knase-like_insert_dom_sf"/>
</dbReference>
<keyword evidence="3" id="KW-1185">Reference proteome</keyword>
<evidence type="ECO:0000313" key="3">
    <source>
        <dbReference type="Proteomes" id="UP001564408"/>
    </source>
</evidence>
<organism evidence="2 3">
    <name type="scientific">Thioalkalicoccus limnaeus</name>
    <dbReference type="NCBI Taxonomy" id="120681"/>
    <lineage>
        <taxon>Bacteria</taxon>
        <taxon>Pseudomonadati</taxon>
        <taxon>Pseudomonadota</taxon>
        <taxon>Gammaproteobacteria</taxon>
        <taxon>Chromatiales</taxon>
        <taxon>Chromatiaceae</taxon>
        <taxon>Thioalkalicoccus</taxon>
    </lineage>
</organism>
<gene>
    <name evidence="2" type="ORF">ABC977_17455</name>
</gene>
<dbReference type="PANTHER" id="PTHR30212:SF2">
    <property type="entry name" value="PROTEIN YIIM"/>
    <property type="match status" value="1"/>
</dbReference>
<dbReference type="EMBL" id="JBDKXB010000048">
    <property type="protein sequence ID" value="MEY6434187.1"/>
    <property type="molecule type" value="Genomic_DNA"/>
</dbReference>
<dbReference type="RefSeq" id="WP_369668569.1">
    <property type="nucleotide sequence ID" value="NZ_JBDKXB010000048.1"/>
</dbReference>
<dbReference type="InterPro" id="IPR005302">
    <property type="entry name" value="MoCF_Sase_C"/>
</dbReference>
<dbReference type="InterPro" id="IPR052353">
    <property type="entry name" value="Benzoxazolinone_Detox_Enz"/>
</dbReference>